<feature type="region of interest" description="Disordered" evidence="2">
    <location>
        <begin position="1"/>
        <end position="51"/>
    </location>
</feature>
<feature type="compositionally biased region" description="Acidic residues" evidence="2">
    <location>
        <begin position="66"/>
        <end position="75"/>
    </location>
</feature>
<feature type="coiled-coil region" evidence="1">
    <location>
        <begin position="490"/>
        <end position="579"/>
    </location>
</feature>
<proteinExistence type="predicted"/>
<feature type="region of interest" description="Disordered" evidence="2">
    <location>
        <begin position="455"/>
        <end position="478"/>
    </location>
</feature>
<feature type="compositionally biased region" description="Low complexity" evidence="2">
    <location>
        <begin position="352"/>
        <end position="366"/>
    </location>
</feature>
<dbReference type="GO" id="GO:0000911">
    <property type="term" value="P:cytokinesis by cell plate formation"/>
    <property type="evidence" value="ECO:0007669"/>
    <property type="project" value="InterPro"/>
</dbReference>
<name>A0A1R3GB64_9ROSI</name>
<dbReference type="PANTHER" id="PTHR31762">
    <property type="entry name" value="FAS-BINDING FACTOR-LIKE PROTEIN"/>
    <property type="match status" value="1"/>
</dbReference>
<dbReference type="PANTHER" id="PTHR31762:SF10">
    <property type="entry name" value="FAS-BINDING FACTOR-LIKE PROTEIN"/>
    <property type="match status" value="1"/>
</dbReference>
<accession>A0A1R3GB64</accession>
<evidence type="ECO:0008006" key="5">
    <source>
        <dbReference type="Google" id="ProtNLM"/>
    </source>
</evidence>
<dbReference type="STRING" id="93759.A0A1R3GB64"/>
<feature type="compositionally biased region" description="Polar residues" evidence="2">
    <location>
        <begin position="338"/>
        <end position="351"/>
    </location>
</feature>
<feature type="compositionally biased region" description="Low complexity" evidence="2">
    <location>
        <begin position="11"/>
        <end position="29"/>
    </location>
</feature>
<gene>
    <name evidence="3" type="ORF">COLO4_36052</name>
</gene>
<reference evidence="4" key="1">
    <citation type="submission" date="2013-09" db="EMBL/GenBank/DDBJ databases">
        <title>Corchorus olitorius genome sequencing.</title>
        <authorList>
            <person name="Alam M."/>
            <person name="Haque M.S."/>
            <person name="Islam M.S."/>
            <person name="Emdad E.M."/>
            <person name="Islam M.M."/>
            <person name="Ahmed B."/>
            <person name="Halim A."/>
            <person name="Hossen Q.M.M."/>
            <person name="Hossain M.Z."/>
            <person name="Ahmed R."/>
            <person name="Khan M.M."/>
            <person name="Islam R."/>
            <person name="Rashid M.M."/>
            <person name="Khan S.A."/>
            <person name="Rahman M.S."/>
            <person name="Alam M."/>
            <person name="Yahiya A.S."/>
            <person name="Khan M.S."/>
            <person name="Azam M.S."/>
            <person name="Haque T."/>
            <person name="Lashkar M.Z.H."/>
            <person name="Akhand A.I."/>
            <person name="Morshed G."/>
            <person name="Roy S."/>
            <person name="Uddin K.S."/>
            <person name="Rabeya T."/>
            <person name="Hossain A.S."/>
            <person name="Chowdhury A."/>
            <person name="Snigdha A.R."/>
            <person name="Mortoza M.S."/>
            <person name="Matin S.A."/>
            <person name="Hoque S.M.E."/>
            <person name="Islam M.K."/>
            <person name="Roy D.K."/>
            <person name="Haider R."/>
            <person name="Moosa M.M."/>
            <person name="Elias S.M."/>
            <person name="Hasan A.M."/>
            <person name="Jahan S."/>
            <person name="Shafiuddin M."/>
            <person name="Mahmood N."/>
            <person name="Shommy N.S."/>
        </authorList>
    </citation>
    <scope>NUCLEOTIDE SEQUENCE [LARGE SCALE GENOMIC DNA]</scope>
    <source>
        <strain evidence="4">cv. O-4</strain>
    </source>
</reference>
<organism evidence="3 4">
    <name type="scientific">Corchorus olitorius</name>
    <dbReference type="NCBI Taxonomy" id="93759"/>
    <lineage>
        <taxon>Eukaryota</taxon>
        <taxon>Viridiplantae</taxon>
        <taxon>Streptophyta</taxon>
        <taxon>Embryophyta</taxon>
        <taxon>Tracheophyta</taxon>
        <taxon>Spermatophyta</taxon>
        <taxon>Magnoliopsida</taxon>
        <taxon>eudicotyledons</taxon>
        <taxon>Gunneridae</taxon>
        <taxon>Pentapetalae</taxon>
        <taxon>rosids</taxon>
        <taxon>malvids</taxon>
        <taxon>Malvales</taxon>
        <taxon>Malvaceae</taxon>
        <taxon>Grewioideae</taxon>
        <taxon>Apeibeae</taxon>
        <taxon>Corchorus</taxon>
    </lineage>
</organism>
<keyword evidence="4" id="KW-1185">Reference proteome</keyword>
<feature type="compositionally biased region" description="Acidic residues" evidence="2">
    <location>
        <begin position="116"/>
        <end position="125"/>
    </location>
</feature>
<evidence type="ECO:0000313" key="4">
    <source>
        <dbReference type="Proteomes" id="UP000187203"/>
    </source>
</evidence>
<dbReference type="EMBL" id="AWUE01022986">
    <property type="protein sequence ID" value="OMO55313.1"/>
    <property type="molecule type" value="Genomic_DNA"/>
</dbReference>
<dbReference type="OrthoDB" id="2014962at2759"/>
<feature type="region of interest" description="Disordered" evidence="2">
    <location>
        <begin position="65"/>
        <end position="173"/>
    </location>
</feature>
<dbReference type="AlphaFoldDB" id="A0A1R3GB64"/>
<evidence type="ECO:0000256" key="1">
    <source>
        <dbReference type="SAM" id="Coils"/>
    </source>
</evidence>
<feature type="region of interest" description="Disordered" evidence="2">
    <location>
        <begin position="185"/>
        <end position="440"/>
    </location>
</feature>
<feature type="compositionally biased region" description="Low complexity" evidence="2">
    <location>
        <begin position="297"/>
        <end position="308"/>
    </location>
</feature>
<comment type="caution">
    <text evidence="3">The sequence shown here is derived from an EMBL/GenBank/DDBJ whole genome shotgun (WGS) entry which is preliminary data.</text>
</comment>
<dbReference type="InterPro" id="IPR040321">
    <property type="entry name" value="SCD2-like"/>
</dbReference>
<feature type="compositionally biased region" description="Low complexity" evidence="2">
    <location>
        <begin position="318"/>
        <end position="334"/>
    </location>
</feature>
<evidence type="ECO:0000313" key="3">
    <source>
        <dbReference type="EMBL" id="OMO55313.1"/>
    </source>
</evidence>
<evidence type="ECO:0000256" key="2">
    <source>
        <dbReference type="SAM" id="MobiDB-lite"/>
    </source>
</evidence>
<sequence length="910" mass="100361">MDRRKFRQRSPSRPETPSTPSSPMASASPLNRHARSGSNYGGIGNVKKAQTKAAAQRLAAVMANQYEDDDEEDQLEISGTGGIGLAGGRATRSRSPMNKNMAQRRVPQVRTPQPPADEDNDEDDVVVSGTASIGLAGGRGSHSRSPMKNLPQRRAPLAMAQQPADEENDEDGLLVSGTASIGLAGGRAIQSRSPAKINIGQRRVPQVTTQQPADEDDDEDDLLVKGTASIGLGGRSMQSRSPMTKNLTQKRLPQNTTQQPSDNDDDEDDVLVSGKPIIGLARGRAMQSRPSMAKTMAQRPVQQVAQQPSDEDSDDHANNNSSSSGTTSIGIASGRARPQSSPLSVHTNQEQTPSTRSTPGTRPSLSFNSMEKSASSNTRPSHSLNSVEQTMSPYSTSAGRPSMQSSLEKPYSTQSSTAGRSSPLTSIEQPLSARSQAAGRQHLGVKTVTVVPSTLPMSVKPPVSTTDASTDSQREKRLSADIGSKSILKERGTQQSASALQDELDMLQDENESLLEKLQLAEDRCEEAEERARQLEKQAALRVAAQTHGGKPEEIASLRAEAETARDEATSTLEKLHETECEVRALQTVIQRLMLTEEEMEEVVLKRCWLARYWSLCVQHGIQAEIAGKKYEYWSSFAPLPVEIVLAAGQRALEGDDSSNNDLEEREKVLLDFSELSDRNVESMLLVEKGLRELALLKVEDAVAYAMAKNRRQNMLKTDEVKLPTEGQFEAFAILFPSEMALRTLYMSDVGKENTYFFVLKMVNRTSMLILYIQKNKEYKDCKILNACLRLEKDRLCKMALIKKQYRLGSMKSLRLVLNSFGFHIFLVQAWLAYFWRRAVSHGVEPEISDERLQFWINHGSRASISHDAVDVERGLLELRRLGLESQLWKKSRQGLEIGSTTKLHIETDF</sequence>
<keyword evidence="1" id="KW-0175">Coiled coil</keyword>
<feature type="compositionally biased region" description="Polar residues" evidence="2">
    <location>
        <begin position="236"/>
        <end position="261"/>
    </location>
</feature>
<feature type="compositionally biased region" description="Polar residues" evidence="2">
    <location>
        <begin position="367"/>
        <end position="435"/>
    </location>
</feature>
<protein>
    <recommendedName>
        <fullName evidence="5">Coiled-coil domain-containing protein SCD2</fullName>
    </recommendedName>
</protein>
<dbReference type="Proteomes" id="UP000187203">
    <property type="component" value="Unassembled WGS sequence"/>
</dbReference>
<feature type="compositionally biased region" description="Basic residues" evidence="2">
    <location>
        <begin position="1"/>
        <end position="10"/>
    </location>
</feature>